<comment type="catalytic activity">
    <reaction evidence="1">
        <text>thiamine + H2O = 5-(2-hydroxyethyl)-4-methylthiazole + 4-amino-5-hydroxymethyl-2-methylpyrimidine + H(+)</text>
        <dbReference type="Rhea" id="RHEA:17509"/>
        <dbReference type="ChEBI" id="CHEBI:15377"/>
        <dbReference type="ChEBI" id="CHEBI:15378"/>
        <dbReference type="ChEBI" id="CHEBI:16892"/>
        <dbReference type="ChEBI" id="CHEBI:17957"/>
        <dbReference type="ChEBI" id="CHEBI:18385"/>
        <dbReference type="EC" id="3.5.99.2"/>
    </reaction>
</comment>
<keyword evidence="1" id="KW-0784">Thiamine biosynthesis</keyword>
<dbReference type="GO" id="GO:0005829">
    <property type="term" value="C:cytosol"/>
    <property type="evidence" value="ECO:0007669"/>
    <property type="project" value="TreeGrafter"/>
</dbReference>
<dbReference type="GO" id="GO:0009229">
    <property type="term" value="P:thiamine diphosphate biosynthetic process"/>
    <property type="evidence" value="ECO:0007669"/>
    <property type="project" value="UniProtKB-UniPathway"/>
</dbReference>
<dbReference type="EMBL" id="FUGE01000032">
    <property type="protein sequence ID" value="SJM65108.1"/>
    <property type="molecule type" value="Genomic_DNA"/>
</dbReference>
<keyword evidence="4" id="KW-1185">Reference proteome</keyword>
<dbReference type="NCBIfam" id="TIGR04306">
    <property type="entry name" value="salvage_TenA"/>
    <property type="match status" value="1"/>
</dbReference>
<dbReference type="InterPro" id="IPR004305">
    <property type="entry name" value="Thiaminase-2/PQQC"/>
</dbReference>
<dbReference type="SUPFAM" id="SSF48613">
    <property type="entry name" value="Heme oxygenase-like"/>
    <property type="match status" value="1"/>
</dbReference>
<comment type="catalytic activity">
    <reaction evidence="1">
        <text>4-amino-5-aminomethyl-2-methylpyrimidine + H2O = 4-amino-5-hydroxymethyl-2-methylpyrimidine + NH4(+)</text>
        <dbReference type="Rhea" id="RHEA:31799"/>
        <dbReference type="ChEBI" id="CHEBI:15377"/>
        <dbReference type="ChEBI" id="CHEBI:16892"/>
        <dbReference type="ChEBI" id="CHEBI:28938"/>
        <dbReference type="ChEBI" id="CHEBI:63416"/>
        <dbReference type="EC" id="3.5.99.2"/>
    </reaction>
</comment>
<dbReference type="GO" id="GO:0050334">
    <property type="term" value="F:thiaminase activity"/>
    <property type="evidence" value="ECO:0007669"/>
    <property type="project" value="UniProtKB-EC"/>
</dbReference>
<name>A0A1R4GAD1_9GAMM</name>
<dbReference type="UniPathway" id="UPA00060"/>
<accession>A0A1R4GAD1</accession>
<dbReference type="Gene3D" id="1.20.910.10">
    <property type="entry name" value="Heme oxygenase-like"/>
    <property type="match status" value="1"/>
</dbReference>
<dbReference type="STRING" id="1945521.A1232T_00092"/>
<sequence>MAFSDLSLIKVSIMDFQTLRDNCPTWQDYIHHEFVNQVAAGTLSKQSFQHYLKQDYLYLLHYTRVMALSVYKSDTLAQMRVGQAGINAMLDLEIGMYLEFCQQWDLSIKEVENTAESAATIAYTRYLLDAAMSGSLVELYAAIAPCLMGYGEIGQRIKTEGFVDNNPYQPWIDVFASEEFQKVTAQNKAFINQLFADVSPAQQPKLQKLFNTASRMEVNFWQMALDLS</sequence>
<gene>
    <name evidence="3" type="primary">tenA</name>
    <name evidence="3" type="ORF">A1232T_00092</name>
</gene>
<dbReference type="AlphaFoldDB" id="A0A1R4GAD1"/>
<evidence type="ECO:0000313" key="4">
    <source>
        <dbReference type="Proteomes" id="UP000188357"/>
    </source>
</evidence>
<dbReference type="Proteomes" id="UP000188357">
    <property type="component" value="Unassembled WGS sequence"/>
</dbReference>
<keyword evidence="1 3" id="KW-0378">Hydrolase</keyword>
<comment type="function">
    <text evidence="1">Catalyzes an amino-pyrimidine hydrolysis reaction at the C5' of the pyrimidine moiety of thiamine compounds, a reaction that is part of a thiamine salvage pathway.</text>
</comment>
<dbReference type="CDD" id="cd19367">
    <property type="entry name" value="TenA_C_ScTHI20-like"/>
    <property type="match status" value="1"/>
</dbReference>
<dbReference type="PANTHER" id="PTHR43198:SF2">
    <property type="entry name" value="SI:CH1073-67J19.1-RELATED"/>
    <property type="match status" value="1"/>
</dbReference>
<proteinExistence type="inferred from homology"/>
<dbReference type="InterPro" id="IPR027574">
    <property type="entry name" value="Thiaminase_II"/>
</dbReference>
<feature type="domain" description="Thiaminase-2/PQQC" evidence="2">
    <location>
        <begin position="24"/>
        <end position="226"/>
    </location>
</feature>
<evidence type="ECO:0000256" key="1">
    <source>
        <dbReference type="RuleBase" id="RU363093"/>
    </source>
</evidence>
<evidence type="ECO:0000259" key="2">
    <source>
        <dbReference type="Pfam" id="PF03070"/>
    </source>
</evidence>
<dbReference type="GO" id="GO:0009228">
    <property type="term" value="P:thiamine biosynthetic process"/>
    <property type="evidence" value="ECO:0007669"/>
    <property type="project" value="UniProtKB-KW"/>
</dbReference>
<comment type="pathway">
    <text evidence="1">Cofactor biosynthesis; thiamine diphosphate biosynthesis.</text>
</comment>
<dbReference type="InterPro" id="IPR016084">
    <property type="entry name" value="Haem_Oase-like_multi-hlx"/>
</dbReference>
<reference evidence="3 4" key="1">
    <citation type="submission" date="2017-02" db="EMBL/GenBank/DDBJ databases">
        <authorList>
            <person name="Peterson S.W."/>
        </authorList>
    </citation>
    <scope>NUCLEOTIDE SEQUENCE [LARGE SCALE GENOMIC DNA]</scope>
    <source>
        <strain evidence="3">Psychrobacter_piechaudii</strain>
    </source>
</reference>
<dbReference type="InterPro" id="IPR050967">
    <property type="entry name" value="Thiamine_Salvage_TenA"/>
</dbReference>
<dbReference type="PANTHER" id="PTHR43198">
    <property type="entry name" value="BIFUNCTIONAL TH2 PROTEIN"/>
    <property type="match status" value="1"/>
</dbReference>
<comment type="similarity">
    <text evidence="1">Belongs to the TenA family.</text>
</comment>
<dbReference type="Pfam" id="PF03070">
    <property type="entry name" value="TENA_THI-4"/>
    <property type="match status" value="1"/>
</dbReference>
<evidence type="ECO:0000313" key="3">
    <source>
        <dbReference type="EMBL" id="SJM65108.1"/>
    </source>
</evidence>
<protein>
    <recommendedName>
        <fullName evidence="1">Aminopyrimidine aminohydrolase</fullName>
        <ecNumber evidence="1">3.5.99.2</ecNumber>
    </recommendedName>
</protein>
<organism evidence="3 4">
    <name type="scientific">Psychrobacter piechaudii</name>
    <dbReference type="NCBI Taxonomy" id="1945521"/>
    <lineage>
        <taxon>Bacteria</taxon>
        <taxon>Pseudomonadati</taxon>
        <taxon>Pseudomonadota</taxon>
        <taxon>Gammaproteobacteria</taxon>
        <taxon>Moraxellales</taxon>
        <taxon>Moraxellaceae</taxon>
        <taxon>Psychrobacter</taxon>
    </lineage>
</organism>
<dbReference type="EC" id="3.5.99.2" evidence="1"/>